<keyword evidence="2" id="KW-0472">Membrane</keyword>
<reference evidence="3" key="1">
    <citation type="journal article" date="2013" name="J. Plant Res.">
        <title>Effect of fungi and light on seed germination of three Opuntia species from semiarid lands of central Mexico.</title>
        <authorList>
            <person name="Delgado-Sanchez P."/>
            <person name="Jimenez-Bremont J.F."/>
            <person name="Guerrero-Gonzalez Mde L."/>
            <person name="Flores J."/>
        </authorList>
    </citation>
    <scope>NUCLEOTIDE SEQUENCE</scope>
    <source>
        <tissue evidence="3">Cladode</tissue>
    </source>
</reference>
<organism evidence="3">
    <name type="scientific">Opuntia streptacantha</name>
    <name type="common">Prickly pear cactus</name>
    <name type="synonym">Opuntia cardona</name>
    <dbReference type="NCBI Taxonomy" id="393608"/>
    <lineage>
        <taxon>Eukaryota</taxon>
        <taxon>Viridiplantae</taxon>
        <taxon>Streptophyta</taxon>
        <taxon>Embryophyta</taxon>
        <taxon>Tracheophyta</taxon>
        <taxon>Spermatophyta</taxon>
        <taxon>Magnoliopsida</taxon>
        <taxon>eudicotyledons</taxon>
        <taxon>Gunneridae</taxon>
        <taxon>Pentapetalae</taxon>
        <taxon>Caryophyllales</taxon>
        <taxon>Cactineae</taxon>
        <taxon>Cactaceae</taxon>
        <taxon>Opuntioideae</taxon>
        <taxon>Opuntia</taxon>
    </lineage>
</organism>
<keyword evidence="2" id="KW-1133">Transmembrane helix</keyword>
<feature type="transmembrane region" description="Helical" evidence="2">
    <location>
        <begin position="81"/>
        <end position="100"/>
    </location>
</feature>
<sequence length="117" mass="13230">MVLNIPLLCTPLGKVVPKYHPVMETPAPISSPRNSTTPAPAAPPPPLRPKTQWSILVLRILVTIPQMGFCLPVQIPRWLVLLLLPLLLQPLWQLVLLLLLQLPMDSRFQSWQTHQLE</sequence>
<dbReference type="AlphaFoldDB" id="A0A7C9AMH7"/>
<proteinExistence type="predicted"/>
<reference evidence="3" key="2">
    <citation type="submission" date="2020-07" db="EMBL/GenBank/DDBJ databases">
        <authorList>
            <person name="Vera ALvarez R."/>
            <person name="Arias-Moreno D.M."/>
            <person name="Jimenez-Jacinto V."/>
            <person name="Jimenez-Bremont J.F."/>
            <person name="Swaminathan K."/>
            <person name="Moose S.P."/>
            <person name="Guerrero-Gonzalez M.L."/>
            <person name="Marino-Ramirez L."/>
            <person name="Landsman D."/>
            <person name="Rodriguez-Kessler M."/>
            <person name="Delgado-Sanchez P."/>
        </authorList>
    </citation>
    <scope>NUCLEOTIDE SEQUENCE</scope>
    <source>
        <tissue evidence="3">Cladode</tissue>
    </source>
</reference>
<evidence type="ECO:0000313" key="3">
    <source>
        <dbReference type="EMBL" id="MBA4670151.1"/>
    </source>
</evidence>
<feature type="region of interest" description="Disordered" evidence="1">
    <location>
        <begin position="26"/>
        <end position="46"/>
    </location>
</feature>
<protein>
    <submittedName>
        <fullName evidence="3">Uncharacterized protein</fullName>
    </submittedName>
</protein>
<name>A0A7C9AMH7_OPUST</name>
<evidence type="ECO:0000256" key="2">
    <source>
        <dbReference type="SAM" id="Phobius"/>
    </source>
</evidence>
<evidence type="ECO:0000256" key="1">
    <source>
        <dbReference type="SAM" id="MobiDB-lite"/>
    </source>
</evidence>
<dbReference type="EMBL" id="GISG01246288">
    <property type="protein sequence ID" value="MBA4670151.1"/>
    <property type="molecule type" value="Transcribed_RNA"/>
</dbReference>
<accession>A0A7C9AMH7</accession>
<keyword evidence="2" id="KW-0812">Transmembrane</keyword>